<proteinExistence type="predicted"/>
<dbReference type="SUPFAM" id="SSF88723">
    <property type="entry name" value="PIN domain-like"/>
    <property type="match status" value="1"/>
</dbReference>
<sequence>MRIVASTLTVVEVRHARVREAQLNWYLSAIKLVPVSAEIAGQASTLLLNAGLHGHRYAIDAVVAATALDQPGAVMLVTSDVDDMTKLCADHQRTAPFKIVGI</sequence>
<dbReference type="EMBL" id="JACBZD010000002">
    <property type="protein sequence ID" value="NYI08236.1"/>
    <property type="molecule type" value="Genomic_DNA"/>
</dbReference>
<reference evidence="1 2" key="1">
    <citation type="submission" date="2020-07" db="EMBL/GenBank/DDBJ databases">
        <title>Sequencing the genomes of 1000 actinobacteria strains.</title>
        <authorList>
            <person name="Klenk H.-P."/>
        </authorList>
    </citation>
    <scope>NUCLEOTIDE SEQUENCE [LARGE SCALE GENOMIC DNA]</scope>
    <source>
        <strain evidence="1 2">DSM 42178</strain>
    </source>
</reference>
<name>A0A853A100_9ACTN</name>
<dbReference type="Gene3D" id="3.40.50.1010">
    <property type="entry name" value="5'-nuclease"/>
    <property type="match status" value="1"/>
</dbReference>
<evidence type="ECO:0000313" key="1">
    <source>
        <dbReference type="EMBL" id="NYI08236.1"/>
    </source>
</evidence>
<accession>A0A853A100</accession>
<protein>
    <submittedName>
        <fullName evidence="1">Putative nucleic acid-binding protein</fullName>
    </submittedName>
</protein>
<dbReference type="Proteomes" id="UP000567795">
    <property type="component" value="Unassembled WGS sequence"/>
</dbReference>
<keyword evidence="2" id="KW-1185">Reference proteome</keyword>
<organism evidence="1 2">
    <name type="scientific">Allostreptomyces psammosilenae</name>
    <dbReference type="NCBI Taxonomy" id="1892865"/>
    <lineage>
        <taxon>Bacteria</taxon>
        <taxon>Bacillati</taxon>
        <taxon>Actinomycetota</taxon>
        <taxon>Actinomycetes</taxon>
        <taxon>Kitasatosporales</taxon>
        <taxon>Streptomycetaceae</taxon>
        <taxon>Allostreptomyces</taxon>
    </lineage>
</organism>
<evidence type="ECO:0000313" key="2">
    <source>
        <dbReference type="Proteomes" id="UP000567795"/>
    </source>
</evidence>
<dbReference type="AlphaFoldDB" id="A0A853A100"/>
<gene>
    <name evidence="1" type="ORF">FHU37_005265</name>
</gene>
<comment type="caution">
    <text evidence="1">The sequence shown here is derived from an EMBL/GenBank/DDBJ whole genome shotgun (WGS) entry which is preliminary data.</text>
</comment>
<dbReference type="InterPro" id="IPR029060">
    <property type="entry name" value="PIN-like_dom_sf"/>
</dbReference>